<comment type="caution">
    <text evidence="2">The sequence shown here is derived from an EMBL/GenBank/DDBJ whole genome shotgun (WGS) entry which is preliminary data.</text>
</comment>
<evidence type="ECO:0000313" key="2">
    <source>
        <dbReference type="EMBL" id="NSX55522.1"/>
    </source>
</evidence>
<evidence type="ECO:0008006" key="4">
    <source>
        <dbReference type="Google" id="ProtNLM"/>
    </source>
</evidence>
<evidence type="ECO:0000256" key="1">
    <source>
        <dbReference type="SAM" id="MobiDB-lite"/>
    </source>
</evidence>
<dbReference type="InterPro" id="IPR032710">
    <property type="entry name" value="NTF2-like_dom_sf"/>
</dbReference>
<feature type="region of interest" description="Disordered" evidence="1">
    <location>
        <begin position="1"/>
        <end position="23"/>
    </location>
</feature>
<name>A0ABX2IWZ7_9RHOB</name>
<reference evidence="2 3" key="1">
    <citation type="submission" date="2020-06" db="EMBL/GenBank/DDBJ databases">
        <title>Sulfitobacter algicola sp. nov., isolated from green algae.</title>
        <authorList>
            <person name="Wang C."/>
        </authorList>
    </citation>
    <scope>NUCLEOTIDE SEQUENCE [LARGE SCALE GENOMIC DNA]</scope>
    <source>
        <strain evidence="2 3">1151</strain>
    </source>
</reference>
<feature type="compositionally biased region" description="Polar residues" evidence="1">
    <location>
        <begin position="1"/>
        <end position="18"/>
    </location>
</feature>
<dbReference type="EMBL" id="JABUFE010000006">
    <property type="protein sequence ID" value="NSX55522.1"/>
    <property type="molecule type" value="Genomic_DNA"/>
</dbReference>
<keyword evidence="3" id="KW-1185">Reference proteome</keyword>
<evidence type="ECO:0000313" key="3">
    <source>
        <dbReference type="Proteomes" id="UP000777935"/>
    </source>
</evidence>
<sequence>MLQIGDQNETPDESSTLQVPDDRKQRLCSFSPKGFPTKVSGKGALIKHYAELPDLTGRMEFFDRQAFVLEGTNTLLLKYRGEIEVLPTGRRYDNRYIGFFSFNAAGLIEMFEEYFDPNVLADAWAGDPSSGFGS</sequence>
<dbReference type="RefSeq" id="WP_174138597.1">
    <property type="nucleotide sequence ID" value="NZ_JABUFE010000006.1"/>
</dbReference>
<dbReference type="Gene3D" id="3.10.450.50">
    <property type="match status" value="1"/>
</dbReference>
<dbReference type="SUPFAM" id="SSF54427">
    <property type="entry name" value="NTF2-like"/>
    <property type="match status" value="1"/>
</dbReference>
<protein>
    <recommendedName>
        <fullName evidence="4">SnoaL-like domain-containing protein</fullName>
    </recommendedName>
</protein>
<proteinExistence type="predicted"/>
<accession>A0ABX2IWZ7</accession>
<organism evidence="2 3">
    <name type="scientific">Parasulfitobacter algicola</name>
    <dbReference type="NCBI Taxonomy" id="2614809"/>
    <lineage>
        <taxon>Bacteria</taxon>
        <taxon>Pseudomonadati</taxon>
        <taxon>Pseudomonadota</taxon>
        <taxon>Alphaproteobacteria</taxon>
        <taxon>Rhodobacterales</taxon>
        <taxon>Roseobacteraceae</taxon>
        <taxon>Parasulfitobacter</taxon>
    </lineage>
</organism>
<gene>
    <name evidence="2" type="ORF">HRQ87_11975</name>
</gene>
<dbReference type="Proteomes" id="UP000777935">
    <property type="component" value="Unassembled WGS sequence"/>
</dbReference>